<evidence type="ECO:0000259" key="10">
    <source>
        <dbReference type="PROSITE" id="PS50112"/>
    </source>
</evidence>
<dbReference type="InterPro" id="IPR000673">
    <property type="entry name" value="Sig_transdc_resp-reg_Me-estase"/>
</dbReference>
<proteinExistence type="predicted"/>
<accession>A0A0M7B9T3</accession>
<dbReference type="SMART" id="SM00911">
    <property type="entry name" value="HWE_HK"/>
    <property type="match status" value="1"/>
</dbReference>
<evidence type="ECO:0000256" key="4">
    <source>
        <dbReference type="ARBA" id="ARBA00022679"/>
    </source>
</evidence>
<dbReference type="EC" id="2.7.13.3" evidence="2"/>
<dbReference type="Gene3D" id="3.30.565.10">
    <property type="entry name" value="Histidine kinase-like ATPase, C-terminal domain"/>
    <property type="match status" value="1"/>
</dbReference>
<dbReference type="Pfam" id="PF07536">
    <property type="entry name" value="HWE_HK"/>
    <property type="match status" value="1"/>
</dbReference>
<dbReference type="PROSITE" id="PS50122">
    <property type="entry name" value="CHEB"/>
    <property type="match status" value="1"/>
</dbReference>
<dbReference type="Gene3D" id="3.40.50.180">
    <property type="entry name" value="Methylesterase CheB, C-terminal domain"/>
    <property type="match status" value="1"/>
</dbReference>
<feature type="coiled-coil region" evidence="9">
    <location>
        <begin position="357"/>
        <end position="394"/>
    </location>
</feature>
<name>A0A0M7B9T3_9RHOB</name>
<dbReference type="InterPro" id="IPR011102">
    <property type="entry name" value="Sig_transdc_His_kinase_HWE"/>
</dbReference>
<dbReference type="Pfam" id="PF01339">
    <property type="entry name" value="CheB_methylest"/>
    <property type="match status" value="1"/>
</dbReference>
<evidence type="ECO:0000256" key="5">
    <source>
        <dbReference type="ARBA" id="ARBA00022741"/>
    </source>
</evidence>
<dbReference type="InterPro" id="IPR000014">
    <property type="entry name" value="PAS"/>
</dbReference>
<dbReference type="GO" id="GO:0005524">
    <property type="term" value="F:ATP binding"/>
    <property type="evidence" value="ECO:0007669"/>
    <property type="project" value="UniProtKB-KW"/>
</dbReference>
<evidence type="ECO:0000256" key="6">
    <source>
        <dbReference type="ARBA" id="ARBA00022777"/>
    </source>
</evidence>
<dbReference type="Pfam" id="PF13596">
    <property type="entry name" value="PAS_10"/>
    <property type="match status" value="1"/>
</dbReference>
<keyword evidence="13" id="KW-1185">Reference proteome</keyword>
<dbReference type="SUPFAM" id="SSF52738">
    <property type="entry name" value="Methylesterase CheB, C-terminal domain"/>
    <property type="match status" value="1"/>
</dbReference>
<dbReference type="InterPro" id="IPR035909">
    <property type="entry name" value="CheB_C"/>
</dbReference>
<dbReference type="Pfam" id="PF08448">
    <property type="entry name" value="PAS_4"/>
    <property type="match status" value="2"/>
</dbReference>
<evidence type="ECO:0000256" key="7">
    <source>
        <dbReference type="ARBA" id="ARBA00022840"/>
    </source>
</evidence>
<dbReference type="RefSeq" id="WP_186201922.1">
    <property type="nucleotide sequence ID" value="NZ_CYPR01000157.1"/>
</dbReference>
<keyword evidence="5" id="KW-0547">Nucleotide-binding</keyword>
<dbReference type="InterPro" id="IPR036890">
    <property type="entry name" value="HATPase_C_sf"/>
</dbReference>
<keyword evidence="7" id="KW-0067">ATP-binding</keyword>
<sequence>MRDGKTDTVRSVPVVAVGGSADGIDAVIGILSRFRPSDRAACIVIQHRELDRKPALHDLLQAECAVPVLQILHDELLRPGHIHVLPPGRIAELEGDVLHLLDRAGPETTADPFDHFLESLARARGRDGHAVILPGAGPEGAAGLRAIKESGGRVITQKREGQEGSQMQIDEVEMFFAALHDEREEFPLGPGPMTGVTEPLRDPANLPRVATRPAAGPFPRGSASPFAVLSGAGEVRFLSPEMRHFAQPAPSKPMDAVLIDDLHDPVRDALSAAARSGEERTVEDIRLRGEAGGAQTFDITVSPMRPDADEYLLVLTEVPHLETALAGETADRDPLELENARLRRELAATLAASRASGQDLRRANREFEAVNSELRENNQQLQRANSDLKNLFEATDLAILFLDRDLRVRNFTPATAALYTVAPRDIGRPISDLPSRIDYRELHDDAETVLATLRPLDREVRIPQTSETFLLRIKPYRTIDDRIDGYILSFADITIRQRYEQRLERKRRDLTERYAELENLYDTTPVGLALVDRGMKHVRINQMLADINGFSIEEHIGATFSDLMPDLAEDLEATHRHIFETGEPSLNNLIETTVPGNPNMVRSFLADFYPVFVDHEVHAVGTCMREVTDETRLLNEVAESEARMKRMFDASPVFIAIFEGPEHRYVYSNPLNDRIVGGRNLIGLPLLEAMPELEGQQVIEYFDRVYHTGERQAASEVCVSFDRNGDGQVEDLWIGHSLDPVLDGSGNVTGVISFGYELTEQIEARRRAEASERDKTLLLAELQHRVKNSLATVRAVSRLLLPGAEDARSFHDRLGMRLSAMARTHDLLTEADWVLTDLHALVVAEATPYERAPGRRVRIAGDPIKLDSREASAFGMALHEMMTNAAKYGALSNADGHVEVETTDGGEPGTRRLIWREVGGPPVTDPGDRRGFGSIVIEKVLVSDVKAEITMNYAPAGLELDATF</sequence>
<dbReference type="SMART" id="SM00091">
    <property type="entry name" value="PAS"/>
    <property type="match status" value="3"/>
</dbReference>
<dbReference type="AlphaFoldDB" id="A0A0M7B9T3"/>
<evidence type="ECO:0000256" key="2">
    <source>
        <dbReference type="ARBA" id="ARBA00012438"/>
    </source>
</evidence>
<keyword evidence="4 12" id="KW-0808">Transferase</keyword>
<evidence type="ECO:0000256" key="8">
    <source>
        <dbReference type="PROSITE-ProRule" id="PRU00050"/>
    </source>
</evidence>
<dbReference type="GO" id="GO:0008984">
    <property type="term" value="F:protein-glutamate methylesterase activity"/>
    <property type="evidence" value="ECO:0007669"/>
    <property type="project" value="InterPro"/>
</dbReference>
<evidence type="ECO:0000256" key="3">
    <source>
        <dbReference type="ARBA" id="ARBA00022553"/>
    </source>
</evidence>
<evidence type="ECO:0000256" key="9">
    <source>
        <dbReference type="SAM" id="Coils"/>
    </source>
</evidence>
<gene>
    <name evidence="12" type="ORF">JSE7799_02284</name>
</gene>
<keyword evidence="6 12" id="KW-0418">Kinase</keyword>
<dbReference type="Gene3D" id="3.30.450.20">
    <property type="entry name" value="PAS domain"/>
    <property type="match status" value="3"/>
</dbReference>
<dbReference type="STRING" id="313367.JSE7799_02284"/>
<dbReference type="InterPro" id="IPR013656">
    <property type="entry name" value="PAS_4"/>
</dbReference>
<feature type="domain" description="CheB-type methylesterase" evidence="11">
    <location>
        <begin position="8"/>
        <end position="160"/>
    </location>
</feature>
<evidence type="ECO:0000256" key="1">
    <source>
        <dbReference type="ARBA" id="ARBA00000085"/>
    </source>
</evidence>
<protein>
    <recommendedName>
        <fullName evidence="2">histidine kinase</fullName>
        <ecNumber evidence="2">2.7.13.3</ecNumber>
    </recommendedName>
</protein>
<feature type="domain" description="PAS" evidence="10">
    <location>
        <begin position="513"/>
        <end position="582"/>
    </location>
</feature>
<keyword evidence="3" id="KW-0597">Phosphoprotein</keyword>
<keyword evidence="9" id="KW-0175">Coiled coil</keyword>
<dbReference type="GO" id="GO:0004673">
    <property type="term" value="F:protein histidine kinase activity"/>
    <property type="evidence" value="ECO:0007669"/>
    <property type="project" value="UniProtKB-EC"/>
</dbReference>
<comment type="catalytic activity">
    <reaction evidence="1">
        <text>ATP + protein L-histidine = ADP + protein N-phospho-L-histidine.</text>
        <dbReference type="EC" id="2.7.13.3"/>
    </reaction>
</comment>
<evidence type="ECO:0000313" key="13">
    <source>
        <dbReference type="Proteomes" id="UP000049455"/>
    </source>
</evidence>
<dbReference type="GO" id="GO:0006935">
    <property type="term" value="P:chemotaxis"/>
    <property type="evidence" value="ECO:0007669"/>
    <property type="project" value="InterPro"/>
</dbReference>
<dbReference type="InterPro" id="IPR035965">
    <property type="entry name" value="PAS-like_dom_sf"/>
</dbReference>
<dbReference type="NCBIfam" id="TIGR00229">
    <property type="entry name" value="sensory_box"/>
    <property type="match status" value="1"/>
</dbReference>
<dbReference type="EMBL" id="CYPR01000157">
    <property type="protein sequence ID" value="CUH39557.1"/>
    <property type="molecule type" value="Genomic_DNA"/>
</dbReference>
<reference evidence="12 13" key="1">
    <citation type="submission" date="2015-09" db="EMBL/GenBank/DDBJ databases">
        <authorList>
            <person name="Jackson K.R."/>
            <person name="Lunt B.L."/>
            <person name="Fisher J.N.B."/>
            <person name="Gardner A.V."/>
            <person name="Bailey M.E."/>
            <person name="Deus L.M."/>
            <person name="Earl A.S."/>
            <person name="Gibby P.D."/>
            <person name="Hartmann K.A."/>
            <person name="Liu J.E."/>
            <person name="Manci A.M."/>
            <person name="Nielsen D.A."/>
            <person name="Solomon M.B."/>
            <person name="Breakwell D.P."/>
            <person name="Burnett S.H."/>
            <person name="Grose J.H."/>
        </authorList>
    </citation>
    <scope>NUCLEOTIDE SEQUENCE [LARGE SCALE GENOMIC DNA]</scope>
    <source>
        <strain evidence="12 13">CECT 7799</strain>
    </source>
</reference>
<organism evidence="12 13">
    <name type="scientific">Jannaschia seosinensis</name>
    <dbReference type="NCBI Taxonomy" id="313367"/>
    <lineage>
        <taxon>Bacteria</taxon>
        <taxon>Pseudomonadati</taxon>
        <taxon>Pseudomonadota</taxon>
        <taxon>Alphaproteobacteria</taxon>
        <taxon>Rhodobacterales</taxon>
        <taxon>Roseobacteraceae</taxon>
        <taxon>Jannaschia</taxon>
    </lineage>
</organism>
<comment type="caution">
    <text evidence="8">Lacks conserved residue(s) required for the propagation of feature annotation.</text>
</comment>
<dbReference type="GO" id="GO:0000156">
    <property type="term" value="F:phosphorelay response regulator activity"/>
    <property type="evidence" value="ECO:0007669"/>
    <property type="project" value="InterPro"/>
</dbReference>
<evidence type="ECO:0000313" key="12">
    <source>
        <dbReference type="EMBL" id="CUH39557.1"/>
    </source>
</evidence>
<dbReference type="GO" id="GO:0005737">
    <property type="term" value="C:cytoplasm"/>
    <property type="evidence" value="ECO:0007669"/>
    <property type="project" value="InterPro"/>
</dbReference>
<dbReference type="Proteomes" id="UP000049455">
    <property type="component" value="Unassembled WGS sequence"/>
</dbReference>
<dbReference type="PROSITE" id="PS50112">
    <property type="entry name" value="PAS"/>
    <property type="match status" value="1"/>
</dbReference>
<dbReference type="SUPFAM" id="SSF55785">
    <property type="entry name" value="PYP-like sensor domain (PAS domain)"/>
    <property type="match status" value="3"/>
</dbReference>
<dbReference type="PANTHER" id="PTHR41523:SF7">
    <property type="entry name" value="HISTIDINE KINASE"/>
    <property type="match status" value="1"/>
</dbReference>
<dbReference type="PANTHER" id="PTHR41523">
    <property type="entry name" value="TWO-COMPONENT SYSTEM SENSOR PROTEIN"/>
    <property type="match status" value="1"/>
</dbReference>
<evidence type="ECO:0000259" key="11">
    <source>
        <dbReference type="PROSITE" id="PS50122"/>
    </source>
</evidence>